<dbReference type="Pfam" id="PF13470">
    <property type="entry name" value="PIN_3"/>
    <property type="match status" value="1"/>
</dbReference>
<keyword evidence="3" id="KW-1185">Reference proteome</keyword>
<sequence length="154" mass="17702">MNVKTSKITLNENMHKVWLDTNVLLDYLLRRTGFETPMIELIRKIERNEIKAFASIINLIHTHYQLRKLTTEPAARAILQNLTKLIHIQDIPPDITSRALSNSTIADFEDAVQYELALLSEADFFLTRNLMDFVSATGPVVCSVEHYLIFSQKL</sequence>
<dbReference type="EMBL" id="PYAS01000002">
    <property type="protein sequence ID" value="PSL32358.1"/>
    <property type="molecule type" value="Genomic_DNA"/>
</dbReference>
<dbReference type="OrthoDB" id="1148871at2"/>
<evidence type="ECO:0000259" key="1">
    <source>
        <dbReference type="Pfam" id="PF13470"/>
    </source>
</evidence>
<evidence type="ECO:0000313" key="3">
    <source>
        <dbReference type="Proteomes" id="UP000241964"/>
    </source>
</evidence>
<dbReference type="Proteomes" id="UP000241964">
    <property type="component" value="Unassembled WGS sequence"/>
</dbReference>
<accession>A0A2P8GEE3</accession>
<gene>
    <name evidence="2" type="ORF">CLV60_10273</name>
</gene>
<reference evidence="2 3" key="1">
    <citation type="submission" date="2018-03" db="EMBL/GenBank/DDBJ databases">
        <title>Genomic Encyclopedia of Archaeal and Bacterial Type Strains, Phase II (KMG-II): from individual species to whole genera.</title>
        <authorList>
            <person name="Goeker M."/>
        </authorList>
    </citation>
    <scope>NUCLEOTIDE SEQUENCE [LARGE SCALE GENOMIC DNA]</scope>
    <source>
        <strain evidence="2 3">DSM 29057</strain>
    </source>
</reference>
<name>A0A2P8GEE3_9BACT</name>
<dbReference type="AlphaFoldDB" id="A0A2P8GEE3"/>
<protein>
    <submittedName>
        <fullName evidence="2">PIN domain-containing protein</fullName>
    </submittedName>
</protein>
<dbReference type="InterPro" id="IPR029060">
    <property type="entry name" value="PIN-like_dom_sf"/>
</dbReference>
<comment type="caution">
    <text evidence="2">The sequence shown here is derived from an EMBL/GenBank/DDBJ whole genome shotgun (WGS) entry which is preliminary data.</text>
</comment>
<dbReference type="SUPFAM" id="SSF88723">
    <property type="entry name" value="PIN domain-like"/>
    <property type="match status" value="1"/>
</dbReference>
<organism evidence="2 3">
    <name type="scientific">Dyadobacter jiangsuensis</name>
    <dbReference type="NCBI Taxonomy" id="1591085"/>
    <lineage>
        <taxon>Bacteria</taxon>
        <taxon>Pseudomonadati</taxon>
        <taxon>Bacteroidota</taxon>
        <taxon>Cytophagia</taxon>
        <taxon>Cytophagales</taxon>
        <taxon>Spirosomataceae</taxon>
        <taxon>Dyadobacter</taxon>
    </lineage>
</organism>
<dbReference type="InterPro" id="IPR002716">
    <property type="entry name" value="PIN_dom"/>
</dbReference>
<proteinExistence type="predicted"/>
<evidence type="ECO:0000313" key="2">
    <source>
        <dbReference type="EMBL" id="PSL32358.1"/>
    </source>
</evidence>
<feature type="domain" description="PIN" evidence="1">
    <location>
        <begin position="16"/>
        <end position="129"/>
    </location>
</feature>